<dbReference type="EC" id="2.4.-.-" evidence="3"/>
<dbReference type="Proteomes" id="UP001597285">
    <property type="component" value="Unassembled WGS sequence"/>
</dbReference>
<reference evidence="4" key="1">
    <citation type="journal article" date="2019" name="Int. J. Syst. Evol. Microbiol.">
        <title>The Global Catalogue of Microorganisms (GCM) 10K type strain sequencing project: providing services to taxonomists for standard genome sequencing and annotation.</title>
        <authorList>
            <consortium name="The Broad Institute Genomics Platform"/>
            <consortium name="The Broad Institute Genome Sequencing Center for Infectious Disease"/>
            <person name="Wu L."/>
            <person name="Ma J."/>
        </authorList>
    </citation>
    <scope>NUCLEOTIDE SEQUENCE [LARGE SCALE GENOMIC DNA]</scope>
    <source>
        <strain evidence="4">KCTC 42143</strain>
    </source>
</reference>
<comment type="caution">
    <text evidence="3">The sequence shown here is derived from an EMBL/GenBank/DDBJ whole genome shotgun (WGS) entry which is preliminary data.</text>
</comment>
<keyword evidence="1" id="KW-1133">Transmembrane helix</keyword>
<dbReference type="InterPro" id="IPR029044">
    <property type="entry name" value="Nucleotide-diphossugar_trans"/>
</dbReference>
<dbReference type="InterPro" id="IPR001173">
    <property type="entry name" value="Glyco_trans_2-like"/>
</dbReference>
<organism evidence="3 4">
    <name type="scientific">Carnobacterium antarcticum</name>
    <dbReference type="NCBI Taxonomy" id="2126436"/>
    <lineage>
        <taxon>Bacteria</taxon>
        <taxon>Bacillati</taxon>
        <taxon>Bacillota</taxon>
        <taxon>Bacilli</taxon>
        <taxon>Lactobacillales</taxon>
        <taxon>Carnobacteriaceae</taxon>
        <taxon>Carnobacterium</taxon>
    </lineage>
</organism>
<keyword evidence="3" id="KW-0328">Glycosyltransferase</keyword>
<dbReference type="SUPFAM" id="SSF53448">
    <property type="entry name" value="Nucleotide-diphospho-sugar transferases"/>
    <property type="match status" value="1"/>
</dbReference>
<dbReference type="PANTHER" id="PTHR48090">
    <property type="entry name" value="UNDECAPRENYL-PHOSPHATE 4-DEOXY-4-FORMAMIDO-L-ARABINOSE TRANSFERASE-RELATED"/>
    <property type="match status" value="1"/>
</dbReference>
<feature type="transmembrane region" description="Helical" evidence="1">
    <location>
        <begin position="270"/>
        <end position="295"/>
    </location>
</feature>
<keyword evidence="4" id="KW-1185">Reference proteome</keyword>
<dbReference type="Gene3D" id="3.90.550.10">
    <property type="entry name" value="Spore Coat Polysaccharide Biosynthesis Protein SpsA, Chain A"/>
    <property type="match status" value="1"/>
</dbReference>
<evidence type="ECO:0000256" key="1">
    <source>
        <dbReference type="SAM" id="Phobius"/>
    </source>
</evidence>
<sequence>MNTTELLSIVVPCYNEEEVLPIFFNTVQKECNKLKNIDVEFIFVNDGSKDKTLNILRDLAKTYPNTVRYVSFSRNFGKEAGLYAGLQYAKGDYTVVMDADLQDPPEFLDEMLQILRKSNGEIDCVGTRRVTREGEPPIRSFFAQQFYKLINRISDTEIVDGARDFRMMTRQMVDAILSITEYNRFSKGIFSWVGFNTHYLEYKNKERAAGETSWSFWDLFKYSIDGIVAFSDAPLAIASFVGILSFFVAILLAILIILRTIIFDDPTSGWPSLVCIILAIGGMQLFCLGILGKYLGKMFLETKKRPIYIIKEDENSRGDLNG</sequence>
<proteinExistence type="predicted"/>
<keyword evidence="1" id="KW-0472">Membrane</keyword>
<gene>
    <name evidence="3" type="ORF">ACFSBK_04830</name>
</gene>
<evidence type="ECO:0000313" key="3">
    <source>
        <dbReference type="EMBL" id="MFD1799185.1"/>
    </source>
</evidence>
<name>A0ABW4NM31_9LACT</name>
<keyword evidence="3" id="KW-0808">Transferase</keyword>
<dbReference type="EMBL" id="JBHUFF010000009">
    <property type="protein sequence ID" value="MFD1799185.1"/>
    <property type="molecule type" value="Genomic_DNA"/>
</dbReference>
<evidence type="ECO:0000313" key="4">
    <source>
        <dbReference type="Proteomes" id="UP001597285"/>
    </source>
</evidence>
<protein>
    <submittedName>
        <fullName evidence="3">Glycosyltransferase family 2 protein</fullName>
        <ecNumber evidence="3">2.4.-.-</ecNumber>
    </submittedName>
</protein>
<dbReference type="InterPro" id="IPR050256">
    <property type="entry name" value="Glycosyltransferase_2"/>
</dbReference>
<keyword evidence="1" id="KW-0812">Transmembrane</keyword>
<dbReference type="PANTHER" id="PTHR48090:SF8">
    <property type="entry name" value="GLYCOSYLTRANSFERASE CSBB-RELATED"/>
    <property type="match status" value="1"/>
</dbReference>
<dbReference type="GO" id="GO:0016757">
    <property type="term" value="F:glycosyltransferase activity"/>
    <property type="evidence" value="ECO:0007669"/>
    <property type="project" value="UniProtKB-KW"/>
</dbReference>
<dbReference type="RefSeq" id="WP_058918877.1">
    <property type="nucleotide sequence ID" value="NZ_JBHSQC010000004.1"/>
</dbReference>
<dbReference type="Pfam" id="PF00535">
    <property type="entry name" value="Glycos_transf_2"/>
    <property type="match status" value="1"/>
</dbReference>
<feature type="transmembrane region" description="Helical" evidence="1">
    <location>
        <begin position="235"/>
        <end position="258"/>
    </location>
</feature>
<dbReference type="CDD" id="cd04187">
    <property type="entry name" value="DPM1_like_bac"/>
    <property type="match status" value="1"/>
</dbReference>
<feature type="domain" description="Glycosyltransferase 2-like" evidence="2">
    <location>
        <begin position="8"/>
        <end position="176"/>
    </location>
</feature>
<accession>A0ABW4NM31</accession>
<evidence type="ECO:0000259" key="2">
    <source>
        <dbReference type="Pfam" id="PF00535"/>
    </source>
</evidence>